<dbReference type="AlphaFoldDB" id="A0A343TKB2"/>
<name>A0A343TKB2_9EURY</name>
<dbReference type="KEGG" id="hdf:AArcSl_1908"/>
<dbReference type="Proteomes" id="UP000263012">
    <property type="component" value="Chromosome"/>
</dbReference>
<evidence type="ECO:0000313" key="3">
    <source>
        <dbReference type="Proteomes" id="UP000263012"/>
    </source>
</evidence>
<gene>
    <name evidence="2" type="ORF">AArcSl_1908</name>
</gene>
<dbReference type="EMBL" id="CP025066">
    <property type="protein sequence ID" value="AUX09534.1"/>
    <property type="molecule type" value="Genomic_DNA"/>
</dbReference>
<evidence type="ECO:0000256" key="1">
    <source>
        <dbReference type="SAM" id="MobiDB-lite"/>
    </source>
</evidence>
<reference evidence="3" key="1">
    <citation type="submission" date="2017-11" db="EMBL/GenBank/DDBJ databases">
        <title>Phenotypic and genomic properties of facultatively anaerobic sulfur-reducing natronoarchaea from hypersaline soda lakes.</title>
        <authorList>
            <person name="Sorokin D.Y."/>
            <person name="Kublanov I.V."/>
            <person name="Roman P."/>
            <person name="Sinninghe Damste J.S."/>
            <person name="Golyshin P.N."/>
            <person name="Rojo D."/>
            <person name="Ciordia S."/>
            <person name="Mena M.D.C."/>
            <person name="Ferrer M."/>
            <person name="Messina E."/>
            <person name="Smedile F."/>
            <person name="La Spada G."/>
            <person name="La Cono V."/>
            <person name="Yakimov M.M."/>
        </authorList>
    </citation>
    <scope>NUCLEOTIDE SEQUENCE [LARGE SCALE GENOMIC DNA]</scope>
    <source>
        <strain evidence="3">AArc-Sl</strain>
    </source>
</reference>
<organism evidence="2 3">
    <name type="scientific">Halalkaliarchaeum desulfuricum</name>
    <dbReference type="NCBI Taxonomy" id="2055893"/>
    <lineage>
        <taxon>Archaea</taxon>
        <taxon>Methanobacteriati</taxon>
        <taxon>Methanobacteriota</taxon>
        <taxon>Stenosarchaea group</taxon>
        <taxon>Halobacteria</taxon>
        <taxon>Halobacteriales</taxon>
        <taxon>Haloferacaceae</taxon>
        <taxon>Halalkaliarchaeum</taxon>
    </lineage>
</organism>
<proteinExistence type="predicted"/>
<accession>A0A343TKB2</accession>
<feature type="region of interest" description="Disordered" evidence="1">
    <location>
        <begin position="53"/>
        <end position="72"/>
    </location>
</feature>
<evidence type="ECO:0000313" key="2">
    <source>
        <dbReference type="EMBL" id="AUX09534.1"/>
    </source>
</evidence>
<keyword evidence="3" id="KW-1185">Reference proteome</keyword>
<sequence length="88" mass="9730">MNRQSPVSDSARNPGLTTAMIDLLVGDIFSKTGTARPYLMSVQVYFHPGYEKPPTGRMRTEQVGHSPNRGCVSVRHAGTAVHVHRQNR</sequence>
<protein>
    <submittedName>
        <fullName evidence="2">Uncharacterized protein</fullName>
    </submittedName>
</protein>